<dbReference type="SMART" id="SM00855">
    <property type="entry name" value="PGAM"/>
    <property type="match status" value="1"/>
</dbReference>
<dbReference type="GO" id="GO:0005737">
    <property type="term" value="C:cytoplasm"/>
    <property type="evidence" value="ECO:0007669"/>
    <property type="project" value="TreeGrafter"/>
</dbReference>
<protein>
    <submittedName>
        <fullName evidence="6">Histidine phosphatase family protein</fullName>
    </submittedName>
</protein>
<dbReference type="InterPro" id="IPR001345">
    <property type="entry name" value="PG/BPGM_mutase_AS"/>
</dbReference>
<name>A0AAE9Y933_9ACTN</name>
<evidence type="ECO:0000256" key="3">
    <source>
        <dbReference type="PIRSR" id="PIRSR613078-1"/>
    </source>
</evidence>
<evidence type="ECO:0000256" key="2">
    <source>
        <dbReference type="ARBA" id="ARBA00023235"/>
    </source>
</evidence>
<gene>
    <name evidence="6" type="ORF">PO878_19945</name>
</gene>
<evidence type="ECO:0000313" key="6">
    <source>
        <dbReference type="EMBL" id="WCO66768.1"/>
    </source>
</evidence>
<dbReference type="PANTHER" id="PTHR48100">
    <property type="entry name" value="BROAD-SPECIFICITY PHOSPHATASE YOR283W-RELATED"/>
    <property type="match status" value="1"/>
</dbReference>
<keyword evidence="2" id="KW-0413">Isomerase</keyword>
<dbReference type="Gene3D" id="3.40.50.1240">
    <property type="entry name" value="Phosphoglycerate mutase-like"/>
    <property type="match status" value="1"/>
</dbReference>
<feature type="region of interest" description="Disordered" evidence="5">
    <location>
        <begin position="95"/>
        <end position="116"/>
    </location>
</feature>
<dbReference type="InterPro" id="IPR013078">
    <property type="entry name" value="His_Pase_superF_clade-1"/>
</dbReference>
<organism evidence="6 7">
    <name type="scientific">Iamia majanohamensis</name>
    <dbReference type="NCBI Taxonomy" id="467976"/>
    <lineage>
        <taxon>Bacteria</taxon>
        <taxon>Bacillati</taxon>
        <taxon>Actinomycetota</taxon>
        <taxon>Acidimicrobiia</taxon>
        <taxon>Acidimicrobiales</taxon>
        <taxon>Iamiaceae</taxon>
        <taxon>Iamia</taxon>
    </lineage>
</organism>
<sequence length="211" mass="22586">MPGPTRILLVRHGESTWNADGRWQGQADPPLTARGRAQARAAAAALPPVDRVVASDLRRAHATAVLLAGDRPVEVDVGLRERDAGAFSGLRRREIHERHPGLLPDDPARAPGTEGDGLVPPPGWEPDEELGRRAWAALDRLVAALGGAGTGLAVSHSGLIYALETDLGAPRERIANLGGRWFVHDGDRWSLGARLHLLAPDEETATPRDQL</sequence>
<dbReference type="AlphaFoldDB" id="A0AAE9Y933"/>
<evidence type="ECO:0000256" key="1">
    <source>
        <dbReference type="ARBA" id="ARBA00023152"/>
    </source>
</evidence>
<dbReference type="SUPFAM" id="SSF53254">
    <property type="entry name" value="Phosphoglycerate mutase-like"/>
    <property type="match status" value="1"/>
</dbReference>
<accession>A0AAE9Y933</accession>
<evidence type="ECO:0000256" key="5">
    <source>
        <dbReference type="SAM" id="MobiDB-lite"/>
    </source>
</evidence>
<dbReference type="PROSITE" id="PS00175">
    <property type="entry name" value="PG_MUTASE"/>
    <property type="match status" value="1"/>
</dbReference>
<evidence type="ECO:0000256" key="4">
    <source>
        <dbReference type="PIRSR" id="PIRSR613078-2"/>
    </source>
</evidence>
<proteinExistence type="predicted"/>
<feature type="active site" description="Tele-phosphohistidine intermediate" evidence="3">
    <location>
        <position position="12"/>
    </location>
</feature>
<keyword evidence="1" id="KW-0324">Glycolysis</keyword>
<dbReference type="CDD" id="cd07067">
    <property type="entry name" value="HP_PGM_like"/>
    <property type="match status" value="1"/>
</dbReference>
<dbReference type="InterPro" id="IPR029033">
    <property type="entry name" value="His_PPase_superfam"/>
</dbReference>
<evidence type="ECO:0000313" key="7">
    <source>
        <dbReference type="Proteomes" id="UP001216390"/>
    </source>
</evidence>
<reference evidence="6" key="1">
    <citation type="submission" date="2023-01" db="EMBL/GenBank/DDBJ databases">
        <title>The diversity of Class Acidimicrobiia in South China Sea sediment environments and the proposal of Iamia marina sp. nov., a novel species of the genus Iamia.</title>
        <authorList>
            <person name="He Y."/>
            <person name="Tian X."/>
        </authorList>
    </citation>
    <scope>NUCLEOTIDE SEQUENCE</scope>
    <source>
        <strain evidence="6">DSM 19957</strain>
    </source>
</reference>
<feature type="active site" description="Proton donor/acceptor" evidence="3">
    <location>
        <position position="81"/>
    </location>
</feature>
<dbReference type="EMBL" id="CP116942">
    <property type="protein sequence ID" value="WCO66768.1"/>
    <property type="molecule type" value="Genomic_DNA"/>
</dbReference>
<dbReference type="GO" id="GO:0016791">
    <property type="term" value="F:phosphatase activity"/>
    <property type="evidence" value="ECO:0007669"/>
    <property type="project" value="TreeGrafter"/>
</dbReference>
<dbReference type="RefSeq" id="WP_272736290.1">
    <property type="nucleotide sequence ID" value="NZ_CP116942.1"/>
</dbReference>
<dbReference type="PANTHER" id="PTHR48100:SF1">
    <property type="entry name" value="HISTIDINE PHOSPHATASE FAMILY PROTEIN-RELATED"/>
    <property type="match status" value="1"/>
</dbReference>
<dbReference type="Pfam" id="PF00300">
    <property type="entry name" value="His_Phos_1"/>
    <property type="match status" value="1"/>
</dbReference>
<dbReference type="KEGG" id="ima:PO878_19945"/>
<feature type="binding site" evidence="4">
    <location>
        <position position="59"/>
    </location>
    <ligand>
        <name>substrate</name>
    </ligand>
</feature>
<dbReference type="Proteomes" id="UP001216390">
    <property type="component" value="Chromosome"/>
</dbReference>
<keyword evidence="7" id="KW-1185">Reference proteome</keyword>
<feature type="binding site" evidence="4">
    <location>
        <begin position="11"/>
        <end position="18"/>
    </location>
    <ligand>
        <name>substrate</name>
    </ligand>
</feature>
<dbReference type="InterPro" id="IPR050275">
    <property type="entry name" value="PGM_Phosphatase"/>
</dbReference>